<dbReference type="AlphaFoldDB" id="M7ATQ1"/>
<evidence type="ECO:0000313" key="2">
    <source>
        <dbReference type="EMBL" id="EMP28766.1"/>
    </source>
</evidence>
<feature type="region of interest" description="Disordered" evidence="1">
    <location>
        <begin position="1"/>
        <end position="29"/>
    </location>
</feature>
<keyword evidence="3" id="KW-1185">Reference proteome</keyword>
<reference evidence="3" key="1">
    <citation type="journal article" date="2013" name="Nat. Genet.">
        <title>The draft genomes of soft-shell turtle and green sea turtle yield insights into the development and evolution of the turtle-specific body plan.</title>
        <authorList>
            <person name="Wang Z."/>
            <person name="Pascual-Anaya J."/>
            <person name="Zadissa A."/>
            <person name="Li W."/>
            <person name="Niimura Y."/>
            <person name="Huang Z."/>
            <person name="Li C."/>
            <person name="White S."/>
            <person name="Xiong Z."/>
            <person name="Fang D."/>
            <person name="Wang B."/>
            <person name="Ming Y."/>
            <person name="Chen Y."/>
            <person name="Zheng Y."/>
            <person name="Kuraku S."/>
            <person name="Pignatelli M."/>
            <person name="Herrero J."/>
            <person name="Beal K."/>
            <person name="Nozawa M."/>
            <person name="Li Q."/>
            <person name="Wang J."/>
            <person name="Zhang H."/>
            <person name="Yu L."/>
            <person name="Shigenobu S."/>
            <person name="Wang J."/>
            <person name="Liu J."/>
            <person name="Flicek P."/>
            <person name="Searle S."/>
            <person name="Wang J."/>
            <person name="Kuratani S."/>
            <person name="Yin Y."/>
            <person name="Aken B."/>
            <person name="Zhang G."/>
            <person name="Irie N."/>
        </authorList>
    </citation>
    <scope>NUCLEOTIDE SEQUENCE [LARGE SCALE GENOMIC DNA]</scope>
</reference>
<evidence type="ECO:0000256" key="1">
    <source>
        <dbReference type="SAM" id="MobiDB-lite"/>
    </source>
</evidence>
<accession>M7ATQ1</accession>
<feature type="compositionally biased region" description="Basic and acidic residues" evidence="1">
    <location>
        <begin position="65"/>
        <end position="79"/>
    </location>
</feature>
<name>M7ATQ1_CHEMY</name>
<feature type="region of interest" description="Disordered" evidence="1">
    <location>
        <begin position="45"/>
        <end position="81"/>
    </location>
</feature>
<dbReference type="EMBL" id="KB560900">
    <property type="protein sequence ID" value="EMP28766.1"/>
    <property type="molecule type" value="Genomic_DNA"/>
</dbReference>
<organism evidence="2 3">
    <name type="scientific">Chelonia mydas</name>
    <name type="common">Green sea-turtle</name>
    <name type="synonym">Chelonia agassizi</name>
    <dbReference type="NCBI Taxonomy" id="8469"/>
    <lineage>
        <taxon>Eukaryota</taxon>
        <taxon>Metazoa</taxon>
        <taxon>Chordata</taxon>
        <taxon>Craniata</taxon>
        <taxon>Vertebrata</taxon>
        <taxon>Euteleostomi</taxon>
        <taxon>Archelosauria</taxon>
        <taxon>Testudinata</taxon>
        <taxon>Testudines</taxon>
        <taxon>Cryptodira</taxon>
        <taxon>Durocryptodira</taxon>
        <taxon>Americhelydia</taxon>
        <taxon>Chelonioidea</taxon>
        <taxon>Cheloniidae</taxon>
        <taxon>Chelonia</taxon>
    </lineage>
</organism>
<sequence>MKSGPVENHTLKYPSYRRNRSGSSKTTVMSTSNIKLRYIYIGEKEGGSDSAEPESQLSPTGNEHSQGDRKKEKTEKAEASIKMVSQSKGLQVWAKRHEPEKQMLLLRTINKRLKLQRVIPSRQREIVYFRCQIEDSCSSLAKNSAFKLRAMREQE</sequence>
<gene>
    <name evidence="2" type="ORF">UY3_14152</name>
</gene>
<feature type="compositionally biased region" description="Polar residues" evidence="1">
    <location>
        <begin position="53"/>
        <end position="64"/>
    </location>
</feature>
<dbReference type="Proteomes" id="UP000031443">
    <property type="component" value="Unassembled WGS sequence"/>
</dbReference>
<proteinExistence type="predicted"/>
<protein>
    <submittedName>
        <fullName evidence="2">Uncharacterized protein</fullName>
    </submittedName>
</protein>
<evidence type="ECO:0000313" key="3">
    <source>
        <dbReference type="Proteomes" id="UP000031443"/>
    </source>
</evidence>